<dbReference type="Pfam" id="PF01595">
    <property type="entry name" value="CNNM"/>
    <property type="match status" value="1"/>
</dbReference>
<dbReference type="CDD" id="cd04590">
    <property type="entry name" value="CBS_pair_CorC_HlyC_assoc"/>
    <property type="match status" value="1"/>
</dbReference>
<dbReference type="PANTHER" id="PTHR43099:SF5">
    <property type="entry name" value="HLYC_CORC FAMILY TRANSPORTER"/>
    <property type="match status" value="1"/>
</dbReference>
<evidence type="ECO:0000313" key="10">
    <source>
        <dbReference type="EMBL" id="GAA4981011.1"/>
    </source>
</evidence>
<keyword evidence="5 7" id="KW-1133">Transmembrane helix</keyword>
<feature type="transmembrane region" description="Helical" evidence="8">
    <location>
        <begin position="96"/>
        <end position="117"/>
    </location>
</feature>
<dbReference type="InterPro" id="IPR044751">
    <property type="entry name" value="Ion_transp-like_CBS"/>
</dbReference>
<dbReference type="Proteomes" id="UP001500466">
    <property type="component" value="Unassembled WGS sequence"/>
</dbReference>
<evidence type="ECO:0000256" key="4">
    <source>
        <dbReference type="ARBA" id="ARBA00022737"/>
    </source>
</evidence>
<evidence type="ECO:0000313" key="11">
    <source>
        <dbReference type="Proteomes" id="UP001500466"/>
    </source>
</evidence>
<keyword evidence="6 7" id="KW-0472">Membrane</keyword>
<keyword evidence="4" id="KW-0677">Repeat</keyword>
<dbReference type="Gene3D" id="3.10.580.10">
    <property type="entry name" value="CBS-domain"/>
    <property type="match status" value="1"/>
</dbReference>
<dbReference type="SUPFAM" id="SSF54631">
    <property type="entry name" value="CBS-domain pair"/>
    <property type="match status" value="1"/>
</dbReference>
<keyword evidence="11" id="KW-1185">Reference proteome</keyword>
<dbReference type="RefSeq" id="WP_345678646.1">
    <property type="nucleotide sequence ID" value="NZ_BAABHS010000023.1"/>
</dbReference>
<evidence type="ECO:0000256" key="2">
    <source>
        <dbReference type="ARBA" id="ARBA00022475"/>
    </source>
</evidence>
<accession>A0ABP9HWX5</accession>
<dbReference type="Pfam" id="PF00571">
    <property type="entry name" value="CBS"/>
    <property type="match status" value="2"/>
</dbReference>
<proteinExistence type="predicted"/>
<evidence type="ECO:0000256" key="8">
    <source>
        <dbReference type="SAM" id="Phobius"/>
    </source>
</evidence>
<comment type="caution">
    <text evidence="10">The sequence shown here is derived from an EMBL/GenBank/DDBJ whole genome shotgun (WGS) entry which is preliminary data.</text>
</comment>
<dbReference type="InterPro" id="IPR051676">
    <property type="entry name" value="UPF0053_domain"/>
</dbReference>
<dbReference type="InterPro" id="IPR002550">
    <property type="entry name" value="CNNM"/>
</dbReference>
<dbReference type="InterPro" id="IPR000644">
    <property type="entry name" value="CBS_dom"/>
</dbReference>
<dbReference type="PROSITE" id="PS51846">
    <property type="entry name" value="CNNM"/>
    <property type="match status" value="1"/>
</dbReference>
<feature type="transmembrane region" description="Helical" evidence="8">
    <location>
        <begin position="6"/>
        <end position="26"/>
    </location>
</feature>
<evidence type="ECO:0000256" key="3">
    <source>
        <dbReference type="ARBA" id="ARBA00022692"/>
    </source>
</evidence>
<evidence type="ECO:0000256" key="1">
    <source>
        <dbReference type="ARBA" id="ARBA00004651"/>
    </source>
</evidence>
<sequence length="328" mass="34909">MTGQLALAVVLLLANAFFVGAEFSLISARRTRIEPLAESGSRRARVVLRGMEQISVMLAGAQLGITVASLGLGAVAEPALEHLLHSPLHALGLPSGAASVTAFAIGLAIVVFCHMVLGEMVPKNIALAGPEESALWLTPPLWVFSRVTAPILWFLGHVANGCLRLFRVHPVDEVRSVYTAEELPAVLAESREHQLLDKRGHHRLSAALTLQSRTAEQAMRPWPDVRTLPGPVTADVLEHASVDTGLSRFPVVENGRVTGYVHVHDTLGRAPDATVPVHPLHTVRGDATLAAVLARMRAGRTHLALVQGADDRIAGLASLDDVLAGFLA</sequence>
<dbReference type="InterPro" id="IPR046342">
    <property type="entry name" value="CBS_dom_sf"/>
</dbReference>
<dbReference type="EMBL" id="BAABHS010000023">
    <property type="protein sequence ID" value="GAA4981011.1"/>
    <property type="molecule type" value="Genomic_DNA"/>
</dbReference>
<name>A0ABP9HWX5_9ACTN</name>
<keyword evidence="3 7" id="KW-0812">Transmembrane</keyword>
<gene>
    <name evidence="10" type="ORF">GCM10023205_57700</name>
</gene>
<feature type="domain" description="CNNM transmembrane" evidence="9">
    <location>
        <begin position="1"/>
        <end position="195"/>
    </location>
</feature>
<comment type="subcellular location">
    <subcellularLocation>
        <location evidence="1">Cell membrane</location>
        <topology evidence="1">Multi-pass membrane protein</topology>
    </subcellularLocation>
</comment>
<keyword evidence="2" id="KW-1003">Cell membrane</keyword>
<protein>
    <submittedName>
        <fullName evidence="10">Hemolysin family protein</fullName>
    </submittedName>
</protein>
<feature type="transmembrane region" description="Helical" evidence="8">
    <location>
        <begin position="54"/>
        <end position="76"/>
    </location>
</feature>
<evidence type="ECO:0000256" key="7">
    <source>
        <dbReference type="PROSITE-ProRule" id="PRU01193"/>
    </source>
</evidence>
<evidence type="ECO:0000259" key="9">
    <source>
        <dbReference type="PROSITE" id="PS51846"/>
    </source>
</evidence>
<evidence type="ECO:0000256" key="6">
    <source>
        <dbReference type="ARBA" id="ARBA00023136"/>
    </source>
</evidence>
<evidence type="ECO:0000256" key="5">
    <source>
        <dbReference type="ARBA" id="ARBA00022989"/>
    </source>
</evidence>
<reference evidence="11" key="1">
    <citation type="journal article" date="2019" name="Int. J. Syst. Evol. Microbiol.">
        <title>The Global Catalogue of Microorganisms (GCM) 10K type strain sequencing project: providing services to taxonomists for standard genome sequencing and annotation.</title>
        <authorList>
            <consortium name="The Broad Institute Genomics Platform"/>
            <consortium name="The Broad Institute Genome Sequencing Center for Infectious Disease"/>
            <person name="Wu L."/>
            <person name="Ma J."/>
        </authorList>
    </citation>
    <scope>NUCLEOTIDE SEQUENCE [LARGE SCALE GENOMIC DNA]</scope>
    <source>
        <strain evidence="11">JCM 17986</strain>
    </source>
</reference>
<dbReference type="PANTHER" id="PTHR43099">
    <property type="entry name" value="UPF0053 PROTEIN YRKA"/>
    <property type="match status" value="1"/>
</dbReference>
<organism evidence="10 11">
    <name type="scientific">Yinghuangia aomiensis</name>
    <dbReference type="NCBI Taxonomy" id="676205"/>
    <lineage>
        <taxon>Bacteria</taxon>
        <taxon>Bacillati</taxon>
        <taxon>Actinomycetota</taxon>
        <taxon>Actinomycetes</taxon>
        <taxon>Kitasatosporales</taxon>
        <taxon>Streptomycetaceae</taxon>
        <taxon>Yinghuangia</taxon>
    </lineage>
</organism>